<dbReference type="PANTHER" id="PTHR34387">
    <property type="entry name" value="SLR1258 PROTEIN"/>
    <property type="match status" value="1"/>
</dbReference>
<dbReference type="KEGG" id="cmah:C1I91_16445"/>
<dbReference type="Proteomes" id="UP000286268">
    <property type="component" value="Chromosome"/>
</dbReference>
<dbReference type="InterPro" id="IPR052022">
    <property type="entry name" value="26kDa_periplasmic_antigen"/>
</dbReference>
<evidence type="ECO:0000313" key="1">
    <source>
        <dbReference type="EMBL" id="QAA33098.1"/>
    </source>
</evidence>
<dbReference type="InterPro" id="IPR007497">
    <property type="entry name" value="SIMPL/DUF541"/>
</dbReference>
<proteinExistence type="predicted"/>
<organism evidence="1 2">
    <name type="scientific">Clostridium manihotivorum</name>
    <dbReference type="NCBI Taxonomy" id="2320868"/>
    <lineage>
        <taxon>Bacteria</taxon>
        <taxon>Bacillati</taxon>
        <taxon>Bacillota</taxon>
        <taxon>Clostridia</taxon>
        <taxon>Eubacteriales</taxon>
        <taxon>Clostridiaceae</taxon>
        <taxon>Clostridium</taxon>
    </lineage>
</organism>
<dbReference type="GO" id="GO:0006974">
    <property type="term" value="P:DNA damage response"/>
    <property type="evidence" value="ECO:0007669"/>
    <property type="project" value="TreeGrafter"/>
</dbReference>
<reference evidence="1 2" key="1">
    <citation type="submission" date="2018-01" db="EMBL/GenBank/DDBJ databases">
        <title>Genome Sequencing and Assembly of Anaerobacter polyendosporus strain CT4.</title>
        <authorList>
            <person name="Tachaapaikoon C."/>
            <person name="Sutheeworapong S."/>
            <person name="Jenjaroenpun P."/>
            <person name="Wongsurawat T."/>
            <person name="Nookeaw I."/>
            <person name="Cheawchanlertfa P."/>
            <person name="Kosugi A."/>
            <person name="Cheevadhanarak S."/>
            <person name="Ratanakhanokchai K."/>
        </authorList>
    </citation>
    <scope>NUCLEOTIDE SEQUENCE [LARGE SCALE GENOMIC DNA]</scope>
    <source>
        <strain evidence="1 2">CT4</strain>
    </source>
</reference>
<dbReference type="Pfam" id="PF04402">
    <property type="entry name" value="SIMPL"/>
    <property type="match status" value="1"/>
</dbReference>
<sequence length="233" mass="25310">MYPEGYGGVFSSRYNYVNGIDDIGVLNNILKVTGTGVIKVMPDTAEIVLGVITENDKVQTAQKENATITAQVIETLKNLGVLSKDLKTEGYTINSKYDYVDGKQVFRGYEVRNLIRVTIRDINNIGMIIDAAVEKGVNNVGNISFTINDSSLFYSEALKLAVEDAQSKAITIASKLGVKVDIIPIKIVEQTSEMSMNANGPAFKATLATTPIETGENKVSATVEAVFLLYKKV</sequence>
<gene>
    <name evidence="1" type="ORF">C1I91_16445</name>
</gene>
<dbReference type="RefSeq" id="WP_128213828.1">
    <property type="nucleotide sequence ID" value="NZ_CP025746.1"/>
</dbReference>
<evidence type="ECO:0000313" key="2">
    <source>
        <dbReference type="Proteomes" id="UP000286268"/>
    </source>
</evidence>
<dbReference type="Gene3D" id="3.30.110.170">
    <property type="entry name" value="Protein of unknown function (DUF541), domain 1"/>
    <property type="match status" value="1"/>
</dbReference>
<dbReference type="Gene3D" id="3.30.70.2970">
    <property type="entry name" value="Protein of unknown function (DUF541), domain 2"/>
    <property type="match status" value="1"/>
</dbReference>
<dbReference type="EMBL" id="CP025746">
    <property type="protein sequence ID" value="QAA33098.1"/>
    <property type="molecule type" value="Genomic_DNA"/>
</dbReference>
<name>A0A3R5X2U8_9CLOT</name>
<protein>
    <submittedName>
        <fullName evidence="1">SIMPL domain-containing protein</fullName>
    </submittedName>
</protein>
<accession>A0A3R5X2U8</accession>
<keyword evidence="2" id="KW-1185">Reference proteome</keyword>
<dbReference type="OrthoDB" id="9785192at2"/>
<dbReference type="AlphaFoldDB" id="A0A3R5X2U8"/>
<dbReference type="PANTHER" id="PTHR34387:SF1">
    <property type="entry name" value="PERIPLASMIC IMMUNOGENIC PROTEIN"/>
    <property type="match status" value="1"/>
</dbReference>